<keyword evidence="2" id="KW-1185">Reference proteome</keyword>
<protein>
    <submittedName>
        <fullName evidence="1">Uncharacterized protein</fullName>
    </submittedName>
</protein>
<name>A0ABQ7AQJ4_BRACR</name>
<accession>A0ABQ7AQJ4</accession>
<gene>
    <name evidence="1" type="ORF">DY000_02062962</name>
</gene>
<evidence type="ECO:0000313" key="2">
    <source>
        <dbReference type="Proteomes" id="UP000266723"/>
    </source>
</evidence>
<evidence type="ECO:0000313" key="1">
    <source>
        <dbReference type="EMBL" id="KAF3516419.1"/>
    </source>
</evidence>
<organism evidence="1 2">
    <name type="scientific">Brassica cretica</name>
    <name type="common">Mustard</name>
    <dbReference type="NCBI Taxonomy" id="69181"/>
    <lineage>
        <taxon>Eukaryota</taxon>
        <taxon>Viridiplantae</taxon>
        <taxon>Streptophyta</taxon>
        <taxon>Embryophyta</taxon>
        <taxon>Tracheophyta</taxon>
        <taxon>Spermatophyta</taxon>
        <taxon>Magnoliopsida</taxon>
        <taxon>eudicotyledons</taxon>
        <taxon>Gunneridae</taxon>
        <taxon>Pentapetalae</taxon>
        <taxon>rosids</taxon>
        <taxon>malvids</taxon>
        <taxon>Brassicales</taxon>
        <taxon>Brassicaceae</taxon>
        <taxon>Brassiceae</taxon>
        <taxon>Brassica</taxon>
    </lineage>
</organism>
<dbReference type="Proteomes" id="UP000266723">
    <property type="component" value="Unassembled WGS sequence"/>
</dbReference>
<reference evidence="1 2" key="1">
    <citation type="journal article" date="2020" name="BMC Genomics">
        <title>Intraspecific diversification of the crop wild relative Brassica cretica Lam. using demographic model selection.</title>
        <authorList>
            <person name="Kioukis A."/>
            <person name="Michalopoulou V.A."/>
            <person name="Briers L."/>
            <person name="Pirintsos S."/>
            <person name="Studholme D.J."/>
            <person name="Pavlidis P."/>
            <person name="Sarris P.F."/>
        </authorList>
    </citation>
    <scope>NUCLEOTIDE SEQUENCE [LARGE SCALE GENOMIC DNA]</scope>
    <source>
        <strain evidence="2">cv. PFS-1207/04</strain>
    </source>
</reference>
<sequence>MTLLEIMKKAMKEEYNLFRVSETKDHNHAAKENYLQELLPVEHNVVLKGVLAEFQNDLRNMLTIFSKHRIMLKDCLVVKSRSLKMIRKVMSLMTVCLQGTMTVQFQHNFSVRSWHHKGNMENCFDQVKDFAGEPVYDVYDDELSMETVYDVYHGEVKIHDEEVEFPIQKGEDIQCS</sequence>
<dbReference type="EMBL" id="QGKV02001556">
    <property type="protein sequence ID" value="KAF3516419.1"/>
    <property type="molecule type" value="Genomic_DNA"/>
</dbReference>
<proteinExistence type="predicted"/>
<comment type="caution">
    <text evidence="1">The sequence shown here is derived from an EMBL/GenBank/DDBJ whole genome shotgun (WGS) entry which is preliminary data.</text>
</comment>